<dbReference type="Proteomes" id="UP000051298">
    <property type="component" value="Unassembled WGS sequence"/>
</dbReference>
<evidence type="ECO:0000313" key="2">
    <source>
        <dbReference type="EMBL" id="CUH58823.1"/>
    </source>
</evidence>
<organism evidence="2 3">
    <name type="scientific">Thalassobacter stenotrophicus</name>
    <dbReference type="NCBI Taxonomy" id="266809"/>
    <lineage>
        <taxon>Bacteria</taxon>
        <taxon>Pseudomonadati</taxon>
        <taxon>Pseudomonadota</taxon>
        <taxon>Alphaproteobacteria</taxon>
        <taxon>Rhodobacterales</taxon>
        <taxon>Roseobacteraceae</taxon>
        <taxon>Thalassobacter</taxon>
    </lineage>
</organism>
<evidence type="ECO:0000256" key="1">
    <source>
        <dbReference type="SAM" id="Coils"/>
    </source>
</evidence>
<proteinExistence type="predicted"/>
<name>A0A0P1FID8_9RHOB</name>
<protein>
    <recommendedName>
        <fullName evidence="4">Replication initiation factor</fullName>
    </recommendedName>
</protein>
<evidence type="ECO:0008006" key="4">
    <source>
        <dbReference type="Google" id="ProtNLM"/>
    </source>
</evidence>
<accession>A0A0P1FID8</accession>
<dbReference type="AlphaFoldDB" id="A0A0P1FID8"/>
<reference evidence="2 3" key="1">
    <citation type="submission" date="2015-09" db="EMBL/GenBank/DDBJ databases">
        <authorList>
            <consortium name="Swine Surveillance"/>
        </authorList>
    </citation>
    <scope>NUCLEOTIDE SEQUENCE [LARGE SCALE GENOMIC DNA]</scope>
    <source>
        <strain evidence="2 3">CECT 5294</strain>
    </source>
</reference>
<feature type="coiled-coil region" evidence="1">
    <location>
        <begin position="103"/>
        <end position="130"/>
    </location>
</feature>
<keyword evidence="1" id="KW-0175">Coiled coil</keyword>
<dbReference type="RefSeq" id="WP_058122184.1">
    <property type="nucleotide sequence ID" value="NZ_CYRX01000006.1"/>
</dbReference>
<evidence type="ECO:0000313" key="3">
    <source>
        <dbReference type="Proteomes" id="UP000051298"/>
    </source>
</evidence>
<sequence length="388" mass="43404">MKLIRKGFDGLDVSFPLTVNEAVAAKLLEAQEQSKLAQQDVGIFTHNGLTMLVAQTGASGGYAYRCSTEPGTPFGENWFLKHPRDNGDEWGVWVSCGALSLALHGLQKVRADLEQKLERLELNYELGSESIGRVDFAFDFLAPDLRPQRDHFVTHSRTKVREHADLSIDVDGKSGRVETITVGKNPGRQVILYDKRAEIIAKKKPYWLNIWNDARQQDGHAPLVIEDRAQSEVWRVEVRAFKEHLKGRWGVTTWGNLKARLPQIIETAFDQVRFTLPTSDTNRSRWPDHPIWVAARAALDGEFDELASMADPDEIREICKAVADKTLLAQVSGCMIARAGLHGVSADQLQTFIAGTADHIGREIGRHPDRATQKLEAARARYGVCDNY</sequence>
<gene>
    <name evidence="2" type="ORF">THS5294_00103</name>
</gene>
<dbReference type="EMBL" id="CYRX01000006">
    <property type="protein sequence ID" value="CUH58823.1"/>
    <property type="molecule type" value="Genomic_DNA"/>
</dbReference>